<dbReference type="EMBL" id="BSYO01000030">
    <property type="protein sequence ID" value="GMH25729.1"/>
    <property type="molecule type" value="Genomic_DNA"/>
</dbReference>
<protein>
    <submittedName>
        <fullName evidence="1">Uncharacterized protein</fullName>
    </submittedName>
</protein>
<dbReference type="AlphaFoldDB" id="A0AAD3TB17"/>
<name>A0AAD3TB17_NEPGR</name>
<evidence type="ECO:0000313" key="2">
    <source>
        <dbReference type="Proteomes" id="UP001279734"/>
    </source>
</evidence>
<sequence>MFRLLDILSKVSSNFQFRRPASPPVPLYWVRLGSPSYSSSTVLDFLPLLLSLADRPSSFQFWEYGPSSESLNTANLLAEQSFANLNPASRVSYSATLLVVRKPSLREYFTSNPSGVVRTTPAPLSVSFFEDRGCGFNNEVGQSLSLYGWLGLELNVKLTQLDSPFHQPSRNIGFLEYAFQRLVSENHDAMRLKVGP</sequence>
<reference evidence="1" key="1">
    <citation type="submission" date="2023-05" db="EMBL/GenBank/DDBJ databases">
        <title>Nepenthes gracilis genome sequencing.</title>
        <authorList>
            <person name="Fukushima K."/>
        </authorList>
    </citation>
    <scope>NUCLEOTIDE SEQUENCE</scope>
    <source>
        <strain evidence="1">SING2019-196</strain>
    </source>
</reference>
<dbReference type="Proteomes" id="UP001279734">
    <property type="component" value="Unassembled WGS sequence"/>
</dbReference>
<gene>
    <name evidence="1" type="ORF">Nepgr_027572</name>
</gene>
<comment type="caution">
    <text evidence="1">The sequence shown here is derived from an EMBL/GenBank/DDBJ whole genome shotgun (WGS) entry which is preliminary data.</text>
</comment>
<keyword evidence="2" id="KW-1185">Reference proteome</keyword>
<organism evidence="1 2">
    <name type="scientific">Nepenthes gracilis</name>
    <name type="common">Slender pitcher plant</name>
    <dbReference type="NCBI Taxonomy" id="150966"/>
    <lineage>
        <taxon>Eukaryota</taxon>
        <taxon>Viridiplantae</taxon>
        <taxon>Streptophyta</taxon>
        <taxon>Embryophyta</taxon>
        <taxon>Tracheophyta</taxon>
        <taxon>Spermatophyta</taxon>
        <taxon>Magnoliopsida</taxon>
        <taxon>eudicotyledons</taxon>
        <taxon>Gunneridae</taxon>
        <taxon>Pentapetalae</taxon>
        <taxon>Caryophyllales</taxon>
        <taxon>Nepenthaceae</taxon>
        <taxon>Nepenthes</taxon>
    </lineage>
</organism>
<evidence type="ECO:0000313" key="1">
    <source>
        <dbReference type="EMBL" id="GMH25729.1"/>
    </source>
</evidence>
<accession>A0AAD3TB17</accession>
<proteinExistence type="predicted"/>